<dbReference type="InterPro" id="IPR011006">
    <property type="entry name" value="CheY-like_superfamily"/>
</dbReference>
<name>A0A840RXZ2_9BURK</name>
<feature type="modified residue" description="4-aspartylphosphate" evidence="3">
    <location>
        <position position="64"/>
    </location>
</feature>
<dbReference type="InterPro" id="IPR001789">
    <property type="entry name" value="Sig_transdc_resp-reg_receiver"/>
</dbReference>
<keyword evidence="7" id="KW-1185">Reference proteome</keyword>
<dbReference type="PROSITE" id="PS50887">
    <property type="entry name" value="GGDEF"/>
    <property type="match status" value="1"/>
</dbReference>
<protein>
    <recommendedName>
        <fullName evidence="1">diguanylate cyclase</fullName>
        <ecNumber evidence="1">2.7.7.65</ecNumber>
    </recommendedName>
</protein>
<evidence type="ECO:0000256" key="3">
    <source>
        <dbReference type="PROSITE-ProRule" id="PRU00169"/>
    </source>
</evidence>
<evidence type="ECO:0000256" key="1">
    <source>
        <dbReference type="ARBA" id="ARBA00012528"/>
    </source>
</evidence>
<dbReference type="PROSITE" id="PS50110">
    <property type="entry name" value="RESPONSE_REGULATORY"/>
    <property type="match status" value="2"/>
</dbReference>
<evidence type="ECO:0000256" key="2">
    <source>
        <dbReference type="ARBA" id="ARBA00034247"/>
    </source>
</evidence>
<gene>
    <name evidence="6" type="ORF">HNQ51_000870</name>
</gene>
<evidence type="ECO:0000259" key="4">
    <source>
        <dbReference type="PROSITE" id="PS50110"/>
    </source>
</evidence>
<dbReference type="Pfam" id="PF00072">
    <property type="entry name" value="Response_reg"/>
    <property type="match status" value="2"/>
</dbReference>
<comment type="catalytic activity">
    <reaction evidence="2">
        <text>2 GTP = 3',3'-c-di-GMP + 2 diphosphate</text>
        <dbReference type="Rhea" id="RHEA:24898"/>
        <dbReference type="ChEBI" id="CHEBI:33019"/>
        <dbReference type="ChEBI" id="CHEBI:37565"/>
        <dbReference type="ChEBI" id="CHEBI:58805"/>
        <dbReference type="EC" id="2.7.7.65"/>
    </reaction>
</comment>
<dbReference type="InterPro" id="IPR043128">
    <property type="entry name" value="Rev_trsase/Diguanyl_cyclase"/>
</dbReference>
<feature type="domain" description="Response regulatory" evidence="4">
    <location>
        <begin position="135"/>
        <end position="252"/>
    </location>
</feature>
<dbReference type="PANTHER" id="PTHR45138:SF9">
    <property type="entry name" value="DIGUANYLATE CYCLASE DGCM-RELATED"/>
    <property type="match status" value="1"/>
</dbReference>
<dbReference type="SMART" id="SM00267">
    <property type="entry name" value="GGDEF"/>
    <property type="match status" value="1"/>
</dbReference>
<dbReference type="Proteomes" id="UP000554837">
    <property type="component" value="Unassembled WGS sequence"/>
</dbReference>
<evidence type="ECO:0000313" key="7">
    <source>
        <dbReference type="Proteomes" id="UP000554837"/>
    </source>
</evidence>
<dbReference type="GO" id="GO:0000160">
    <property type="term" value="P:phosphorelay signal transduction system"/>
    <property type="evidence" value="ECO:0007669"/>
    <property type="project" value="InterPro"/>
</dbReference>
<feature type="domain" description="Response regulatory" evidence="4">
    <location>
        <begin position="12"/>
        <end position="127"/>
    </location>
</feature>
<comment type="caution">
    <text evidence="6">The sequence shown here is derived from an EMBL/GenBank/DDBJ whole genome shotgun (WGS) entry which is preliminary data.</text>
</comment>
<dbReference type="GO" id="GO:1902201">
    <property type="term" value="P:negative regulation of bacterial-type flagellum-dependent cell motility"/>
    <property type="evidence" value="ECO:0007669"/>
    <property type="project" value="TreeGrafter"/>
</dbReference>
<dbReference type="InterPro" id="IPR050469">
    <property type="entry name" value="Diguanylate_Cyclase"/>
</dbReference>
<sequence length="425" mass="46718">MDPSQSTPLTQPVLLIEDQHAVANWARQVLSRHAGCRVDWAATLAQARQLLEQAEQPYFIAVADLLLPDAEADAVLDLLRQHGLQAVAVTADYDPALRATLLKRGLVDYVLKDNSHVYHYVSGLIQRLWRNRQQAVLVVDDAASVRGLVVSWLTRLGLCVHQVADGQEALAWMARDPAIRLVLTDRHMPGMDGFALVKELRRQRGRDRLAIIGFSASEAHDLSARFLKLGANDFLVKPFSYEELCARVHQNLDMLDTLEALRELASRDSLTGLFNRRHFFAEGRALSERPAPAGQMHLVVMLDVDHFKQVNDRHGHAAGDAVLRQLGALLTARFADGLCARLGGEEFALLLTGAPSTLLERLEALRLEFAALSQGAGGEPFQCSFSGGVVGSQSAPLEDLLRQADQRLYEAKQAGRNRILGSGVG</sequence>
<dbReference type="PANTHER" id="PTHR45138">
    <property type="entry name" value="REGULATORY COMPONENTS OF SENSORY TRANSDUCTION SYSTEM"/>
    <property type="match status" value="1"/>
</dbReference>
<dbReference type="CDD" id="cd01949">
    <property type="entry name" value="GGDEF"/>
    <property type="match status" value="1"/>
</dbReference>
<dbReference type="InterPro" id="IPR029787">
    <property type="entry name" value="Nucleotide_cyclase"/>
</dbReference>
<dbReference type="SMART" id="SM00448">
    <property type="entry name" value="REC"/>
    <property type="match status" value="2"/>
</dbReference>
<dbReference type="AlphaFoldDB" id="A0A840RXZ2"/>
<dbReference type="SUPFAM" id="SSF55073">
    <property type="entry name" value="Nucleotide cyclase"/>
    <property type="match status" value="1"/>
</dbReference>
<dbReference type="OrthoDB" id="9813903at2"/>
<dbReference type="NCBIfam" id="TIGR00254">
    <property type="entry name" value="GGDEF"/>
    <property type="match status" value="1"/>
</dbReference>
<dbReference type="Pfam" id="PF00990">
    <property type="entry name" value="GGDEF"/>
    <property type="match status" value="1"/>
</dbReference>
<dbReference type="GO" id="GO:0052621">
    <property type="term" value="F:diguanylate cyclase activity"/>
    <property type="evidence" value="ECO:0007669"/>
    <property type="project" value="UniProtKB-EC"/>
</dbReference>
<dbReference type="SUPFAM" id="SSF52172">
    <property type="entry name" value="CheY-like"/>
    <property type="match status" value="2"/>
</dbReference>
<feature type="modified residue" description="4-aspartylphosphate" evidence="3">
    <location>
        <position position="185"/>
    </location>
</feature>
<proteinExistence type="predicted"/>
<dbReference type="Gene3D" id="3.40.50.2300">
    <property type="match status" value="2"/>
</dbReference>
<evidence type="ECO:0000313" key="6">
    <source>
        <dbReference type="EMBL" id="MBB5203577.1"/>
    </source>
</evidence>
<dbReference type="EMBL" id="JACHHO010000001">
    <property type="protein sequence ID" value="MBB5203577.1"/>
    <property type="molecule type" value="Genomic_DNA"/>
</dbReference>
<organism evidence="6 7">
    <name type="scientific">Inhella inkyongensis</name>
    <dbReference type="NCBI Taxonomy" id="392593"/>
    <lineage>
        <taxon>Bacteria</taxon>
        <taxon>Pseudomonadati</taxon>
        <taxon>Pseudomonadota</taxon>
        <taxon>Betaproteobacteria</taxon>
        <taxon>Burkholderiales</taxon>
        <taxon>Sphaerotilaceae</taxon>
        <taxon>Inhella</taxon>
    </lineage>
</organism>
<keyword evidence="3" id="KW-0597">Phosphoprotein</keyword>
<dbReference type="GO" id="GO:0005886">
    <property type="term" value="C:plasma membrane"/>
    <property type="evidence" value="ECO:0007669"/>
    <property type="project" value="TreeGrafter"/>
</dbReference>
<dbReference type="InterPro" id="IPR000160">
    <property type="entry name" value="GGDEF_dom"/>
</dbReference>
<feature type="domain" description="GGDEF" evidence="5">
    <location>
        <begin position="295"/>
        <end position="424"/>
    </location>
</feature>
<accession>A0A840RXZ2</accession>
<dbReference type="GO" id="GO:0043709">
    <property type="term" value="P:cell adhesion involved in single-species biofilm formation"/>
    <property type="evidence" value="ECO:0007669"/>
    <property type="project" value="TreeGrafter"/>
</dbReference>
<dbReference type="Gene3D" id="3.30.70.270">
    <property type="match status" value="1"/>
</dbReference>
<evidence type="ECO:0000259" key="5">
    <source>
        <dbReference type="PROSITE" id="PS50887"/>
    </source>
</evidence>
<dbReference type="EC" id="2.7.7.65" evidence="1"/>
<reference evidence="6 7" key="1">
    <citation type="submission" date="2020-08" db="EMBL/GenBank/DDBJ databases">
        <title>Genomic Encyclopedia of Type Strains, Phase IV (KMG-IV): sequencing the most valuable type-strain genomes for metagenomic binning, comparative biology and taxonomic classification.</title>
        <authorList>
            <person name="Goeker M."/>
        </authorList>
    </citation>
    <scope>NUCLEOTIDE SEQUENCE [LARGE SCALE GENOMIC DNA]</scope>
    <source>
        <strain evidence="6 7">DSM 23958</strain>
    </source>
</reference>
<dbReference type="RefSeq" id="WP_138857377.1">
    <property type="nucleotide sequence ID" value="NZ_CP040709.1"/>
</dbReference>